<sequence length="247" mass="28161">MKKILLICLRDLSSYFLSPMAYVIMTAFMVVNGYVFWMIIEVLNNPRYPAGTAAMKLFFGGTIFFWLFKLFIVPTITMKSIAEERKNGTIETLMTAPVSDFQVVAGKYLASYLLYLSLWSMTLIYVFILRYYTPVDFGPVISGYLGTALIGAFFCAIGIFTSTLTKNQVIAAIISFAIMVGIFSGGMIQYLSTDSVVKDFFGYLNLWEHMNEFARGIVDSRRIVYYLSMTLLFLFLSVRTLESSRWR</sequence>
<comment type="caution">
    <text evidence="8">The sequence shown here is derived from an EMBL/GenBank/DDBJ whole genome shotgun (WGS) entry which is preliminary data.</text>
</comment>
<dbReference type="EMBL" id="PGXC01000004">
    <property type="protein sequence ID" value="PKK90842.1"/>
    <property type="molecule type" value="Genomic_DNA"/>
</dbReference>
<dbReference type="PANTHER" id="PTHR30294">
    <property type="entry name" value="MEMBRANE COMPONENT OF ABC TRANSPORTER YHHJ-RELATED"/>
    <property type="match status" value="1"/>
</dbReference>
<evidence type="ECO:0000256" key="5">
    <source>
        <dbReference type="ARBA" id="ARBA00023136"/>
    </source>
</evidence>
<feature type="transmembrane region" description="Helical" evidence="6">
    <location>
        <begin position="57"/>
        <end position="76"/>
    </location>
</feature>
<name>A0A2N1PRE2_9BACT</name>
<feature type="transmembrane region" description="Helical" evidence="6">
    <location>
        <begin position="12"/>
        <end position="37"/>
    </location>
</feature>
<evidence type="ECO:0000313" key="9">
    <source>
        <dbReference type="Proteomes" id="UP000233256"/>
    </source>
</evidence>
<evidence type="ECO:0000256" key="2">
    <source>
        <dbReference type="ARBA" id="ARBA00022475"/>
    </source>
</evidence>
<evidence type="ECO:0000256" key="4">
    <source>
        <dbReference type="ARBA" id="ARBA00022989"/>
    </source>
</evidence>
<proteinExistence type="predicted"/>
<feature type="transmembrane region" description="Helical" evidence="6">
    <location>
        <begin position="169"/>
        <end position="191"/>
    </location>
</feature>
<evidence type="ECO:0000313" key="8">
    <source>
        <dbReference type="EMBL" id="PKK90842.1"/>
    </source>
</evidence>
<dbReference type="Proteomes" id="UP000233256">
    <property type="component" value="Unassembled WGS sequence"/>
</dbReference>
<feature type="transmembrane region" description="Helical" evidence="6">
    <location>
        <begin position="144"/>
        <end position="162"/>
    </location>
</feature>
<accession>A0A2N1PRE2</accession>
<evidence type="ECO:0000259" key="7">
    <source>
        <dbReference type="Pfam" id="PF12698"/>
    </source>
</evidence>
<dbReference type="AlphaFoldDB" id="A0A2N1PRE2"/>
<dbReference type="Pfam" id="PF12698">
    <property type="entry name" value="ABC2_membrane_3"/>
    <property type="match status" value="1"/>
</dbReference>
<keyword evidence="3 6" id="KW-0812">Transmembrane</keyword>
<dbReference type="InterPro" id="IPR013525">
    <property type="entry name" value="ABC2_TM"/>
</dbReference>
<feature type="transmembrane region" description="Helical" evidence="6">
    <location>
        <begin position="223"/>
        <end position="241"/>
    </location>
</feature>
<dbReference type="GO" id="GO:0140359">
    <property type="term" value="F:ABC-type transporter activity"/>
    <property type="evidence" value="ECO:0007669"/>
    <property type="project" value="InterPro"/>
</dbReference>
<comment type="subcellular location">
    <subcellularLocation>
        <location evidence="1">Cell membrane</location>
        <topology evidence="1">Multi-pass membrane protein</topology>
    </subcellularLocation>
</comment>
<evidence type="ECO:0000256" key="1">
    <source>
        <dbReference type="ARBA" id="ARBA00004651"/>
    </source>
</evidence>
<keyword evidence="5 6" id="KW-0472">Membrane</keyword>
<dbReference type="PANTHER" id="PTHR30294:SF29">
    <property type="entry name" value="MULTIDRUG ABC TRANSPORTER PERMEASE YBHS-RELATED"/>
    <property type="match status" value="1"/>
</dbReference>
<feature type="transmembrane region" description="Helical" evidence="6">
    <location>
        <begin position="112"/>
        <end position="132"/>
    </location>
</feature>
<dbReference type="InterPro" id="IPR051449">
    <property type="entry name" value="ABC-2_transporter_component"/>
</dbReference>
<reference evidence="8 9" key="1">
    <citation type="journal article" date="2017" name="ISME J.">
        <title>Potential for microbial H2 and metal transformations associated with novel bacteria and archaea in deep terrestrial subsurface sediments.</title>
        <authorList>
            <person name="Hernsdorf A.W."/>
            <person name="Amano Y."/>
            <person name="Miyakawa K."/>
            <person name="Ise K."/>
            <person name="Suzuki Y."/>
            <person name="Anantharaman K."/>
            <person name="Probst A."/>
            <person name="Burstein D."/>
            <person name="Thomas B.C."/>
            <person name="Banfield J.F."/>
        </authorList>
    </citation>
    <scope>NUCLEOTIDE SEQUENCE [LARGE SCALE GENOMIC DNA]</scope>
    <source>
        <strain evidence="8">HGW-Wallbacteria-1</strain>
    </source>
</reference>
<keyword evidence="4 6" id="KW-1133">Transmembrane helix</keyword>
<feature type="domain" description="ABC-2 type transporter transmembrane" evidence="7">
    <location>
        <begin position="58"/>
        <end position="203"/>
    </location>
</feature>
<gene>
    <name evidence="8" type="ORF">CVV64_08150</name>
</gene>
<evidence type="ECO:0000256" key="6">
    <source>
        <dbReference type="SAM" id="Phobius"/>
    </source>
</evidence>
<organism evidence="8 9">
    <name type="scientific">Candidatus Wallbacteria bacterium HGW-Wallbacteria-1</name>
    <dbReference type="NCBI Taxonomy" id="2013854"/>
    <lineage>
        <taxon>Bacteria</taxon>
        <taxon>Candidatus Walliibacteriota</taxon>
    </lineage>
</organism>
<evidence type="ECO:0000256" key="3">
    <source>
        <dbReference type="ARBA" id="ARBA00022692"/>
    </source>
</evidence>
<protein>
    <submittedName>
        <fullName evidence="8">ABC transporter permease</fullName>
    </submittedName>
</protein>
<dbReference type="GO" id="GO:0005886">
    <property type="term" value="C:plasma membrane"/>
    <property type="evidence" value="ECO:0007669"/>
    <property type="project" value="UniProtKB-SubCell"/>
</dbReference>
<keyword evidence="2" id="KW-1003">Cell membrane</keyword>